<dbReference type="InterPro" id="IPR033138">
    <property type="entry name" value="Cu_oxidase_CS"/>
</dbReference>
<dbReference type="GO" id="GO:0005507">
    <property type="term" value="F:copper ion binding"/>
    <property type="evidence" value="ECO:0007669"/>
    <property type="project" value="InterPro"/>
</dbReference>
<evidence type="ECO:0000313" key="6">
    <source>
        <dbReference type="Proteomes" id="UP001190002"/>
    </source>
</evidence>
<name>A0AAD2B375_9RALS</name>
<dbReference type="SUPFAM" id="SSF49503">
    <property type="entry name" value="Cupredoxins"/>
    <property type="match status" value="1"/>
</dbReference>
<dbReference type="GO" id="GO:0042597">
    <property type="term" value="C:periplasmic space"/>
    <property type="evidence" value="ECO:0007669"/>
    <property type="project" value="UniProtKB-SubCell"/>
</dbReference>
<keyword evidence="7" id="KW-1185">Reference proteome</keyword>
<gene>
    <name evidence="4" type="primary">copA_8</name>
    <name evidence="5" type="synonym">copA_2</name>
    <name evidence="5" type="ORF">R77569_02324</name>
    <name evidence="4" type="ORF">R77591_04945</name>
</gene>
<dbReference type="KEGG" id="rmn:TK49_16660"/>
<dbReference type="EMBL" id="CAUDKV010000008">
    <property type="protein sequence ID" value="CAJ0871220.1"/>
    <property type="molecule type" value="Genomic_DNA"/>
</dbReference>
<keyword evidence="2" id="KW-0479">Metal-binding</keyword>
<dbReference type="Proteomes" id="UP001190452">
    <property type="component" value="Unassembled WGS sequence"/>
</dbReference>
<feature type="domain" description="Plastocyanin-like" evidence="3">
    <location>
        <begin position="5"/>
        <end position="104"/>
    </location>
</feature>
<dbReference type="InterPro" id="IPR008972">
    <property type="entry name" value="Cupredoxin"/>
</dbReference>
<reference evidence="4 7" key="1">
    <citation type="submission" date="2023-07" db="EMBL/GenBank/DDBJ databases">
        <authorList>
            <person name="Peeters C."/>
        </authorList>
    </citation>
    <scope>NUCLEOTIDE SEQUENCE</scope>
    <source>
        <strain evidence="5 7">R-77569</strain>
        <strain evidence="4">R-77591</strain>
    </source>
</reference>
<dbReference type="Pfam" id="PF07731">
    <property type="entry name" value="Cu-oxidase_2"/>
    <property type="match status" value="1"/>
</dbReference>
<dbReference type="InterPro" id="IPR011706">
    <property type="entry name" value="Cu-oxidase_C"/>
</dbReference>
<evidence type="ECO:0000313" key="5">
    <source>
        <dbReference type="EMBL" id="CAJ0871220.1"/>
    </source>
</evidence>
<comment type="subcellular location">
    <subcellularLocation>
        <location evidence="1">Periplasm</location>
    </subcellularLocation>
</comment>
<evidence type="ECO:0000256" key="2">
    <source>
        <dbReference type="ARBA" id="ARBA00022723"/>
    </source>
</evidence>
<dbReference type="PROSITE" id="PS00080">
    <property type="entry name" value="MULTICOPPER_OXIDASE2"/>
    <property type="match status" value="1"/>
</dbReference>
<sequence length="105" mass="12302">MRRFIWGFDGKKFSEAEPIRLYYGERVRITLVNDTMMNHPMHLHGMFSELENGERQALVRKHTINVQPSKQISFLVTADAPGQWAFHCHLLYHMEAGMFRKVVVA</sequence>
<accession>A0AAD2B375</accession>
<dbReference type="InterPro" id="IPR034279">
    <property type="entry name" value="CuRO_3_CopA"/>
</dbReference>
<evidence type="ECO:0000313" key="7">
    <source>
        <dbReference type="Proteomes" id="UP001190452"/>
    </source>
</evidence>
<evidence type="ECO:0000256" key="1">
    <source>
        <dbReference type="ARBA" id="ARBA00004418"/>
    </source>
</evidence>
<evidence type="ECO:0000259" key="3">
    <source>
        <dbReference type="Pfam" id="PF07731"/>
    </source>
</evidence>
<organism evidence="4 6">
    <name type="scientific">Ralstonia mannitolilytica</name>
    <dbReference type="NCBI Taxonomy" id="105219"/>
    <lineage>
        <taxon>Bacteria</taxon>
        <taxon>Pseudomonadati</taxon>
        <taxon>Pseudomonadota</taxon>
        <taxon>Betaproteobacteria</taxon>
        <taxon>Burkholderiales</taxon>
        <taxon>Burkholderiaceae</taxon>
        <taxon>Ralstonia</taxon>
    </lineage>
</organism>
<dbReference type="Proteomes" id="UP001190002">
    <property type="component" value="Unassembled WGS sequence"/>
</dbReference>
<protein>
    <submittedName>
        <fullName evidence="4">Copper resistance protein A</fullName>
    </submittedName>
</protein>
<evidence type="ECO:0000313" key="4">
    <source>
        <dbReference type="EMBL" id="CAJ0698219.1"/>
    </source>
</evidence>
<dbReference type="GO" id="GO:0016491">
    <property type="term" value="F:oxidoreductase activity"/>
    <property type="evidence" value="ECO:0007669"/>
    <property type="project" value="InterPro"/>
</dbReference>
<proteinExistence type="predicted"/>
<dbReference type="AlphaFoldDB" id="A0AAD2B375"/>
<dbReference type="EMBL" id="CATVXE010000045">
    <property type="protein sequence ID" value="CAJ0698219.1"/>
    <property type="molecule type" value="Genomic_DNA"/>
</dbReference>
<comment type="caution">
    <text evidence="4">The sequence shown here is derived from an EMBL/GenBank/DDBJ whole genome shotgun (WGS) entry which is preliminary data.</text>
</comment>
<dbReference type="PROSITE" id="PS00079">
    <property type="entry name" value="MULTICOPPER_OXIDASE1"/>
    <property type="match status" value="1"/>
</dbReference>
<dbReference type="InterPro" id="IPR002355">
    <property type="entry name" value="Cu_oxidase_Cu_BS"/>
</dbReference>
<dbReference type="CDD" id="cd13896">
    <property type="entry name" value="CuRO_3_CopA"/>
    <property type="match status" value="1"/>
</dbReference>
<dbReference type="Gene3D" id="2.60.40.420">
    <property type="entry name" value="Cupredoxins - blue copper proteins"/>
    <property type="match status" value="1"/>
</dbReference>